<dbReference type="Pfam" id="PF14604">
    <property type="entry name" value="SH3_9"/>
    <property type="match status" value="2"/>
</dbReference>
<gene>
    <name evidence="5" type="ORF">RF11_06798</name>
</gene>
<keyword evidence="6" id="KW-1185">Reference proteome</keyword>
<reference evidence="5 6" key="1">
    <citation type="journal article" date="2014" name="Genome Biol. Evol.">
        <title>The genome of the myxosporean Thelohanellus kitauei shows adaptations to nutrient acquisition within its fish host.</title>
        <authorList>
            <person name="Yang Y."/>
            <person name="Xiong J."/>
            <person name="Zhou Z."/>
            <person name="Huo F."/>
            <person name="Miao W."/>
            <person name="Ran C."/>
            <person name="Liu Y."/>
            <person name="Zhang J."/>
            <person name="Feng J."/>
            <person name="Wang M."/>
            <person name="Wang M."/>
            <person name="Wang L."/>
            <person name="Yao B."/>
        </authorList>
    </citation>
    <scope>NUCLEOTIDE SEQUENCE [LARGE SCALE GENOMIC DNA]</scope>
    <source>
        <strain evidence="5">Wuqing</strain>
    </source>
</reference>
<name>A0A0C2JGJ1_THEKT</name>
<feature type="domain" description="SH3" evidence="4">
    <location>
        <begin position="1"/>
        <end position="57"/>
    </location>
</feature>
<organism evidence="5 6">
    <name type="scientific">Thelohanellus kitauei</name>
    <name type="common">Myxosporean</name>
    <dbReference type="NCBI Taxonomy" id="669202"/>
    <lineage>
        <taxon>Eukaryota</taxon>
        <taxon>Metazoa</taxon>
        <taxon>Cnidaria</taxon>
        <taxon>Myxozoa</taxon>
        <taxon>Myxosporea</taxon>
        <taxon>Bivalvulida</taxon>
        <taxon>Platysporina</taxon>
        <taxon>Myxobolidae</taxon>
        <taxon>Thelohanellus</taxon>
    </lineage>
</organism>
<comment type="caution">
    <text evidence="5">The sequence shown here is derived from an EMBL/GenBank/DDBJ whole genome shotgun (WGS) entry which is preliminary data.</text>
</comment>
<feature type="domain" description="SH3" evidence="4">
    <location>
        <begin position="81"/>
        <end position="141"/>
    </location>
</feature>
<dbReference type="Proteomes" id="UP000031668">
    <property type="component" value="Unassembled WGS sequence"/>
</dbReference>
<protein>
    <submittedName>
        <fullName evidence="5">Intersectin-2</fullName>
    </submittedName>
</protein>
<dbReference type="Gene3D" id="2.30.30.40">
    <property type="entry name" value="SH3 Domains"/>
    <property type="match status" value="4"/>
</dbReference>
<keyword evidence="2" id="KW-0727">SH2 domain</keyword>
<dbReference type="InterPro" id="IPR036028">
    <property type="entry name" value="SH3-like_dom_sf"/>
</dbReference>
<dbReference type="EMBL" id="JWZT01002870">
    <property type="protein sequence ID" value="KII68353.1"/>
    <property type="molecule type" value="Genomic_DNA"/>
</dbReference>
<dbReference type="PRINTS" id="PR00499">
    <property type="entry name" value="P67PHOX"/>
</dbReference>
<dbReference type="InterPro" id="IPR043539">
    <property type="entry name" value="Grb2-like"/>
</dbReference>
<evidence type="ECO:0000313" key="5">
    <source>
        <dbReference type="EMBL" id="KII68353.1"/>
    </source>
</evidence>
<dbReference type="CDD" id="cd00174">
    <property type="entry name" value="SH3"/>
    <property type="match status" value="3"/>
</dbReference>
<keyword evidence="1 3" id="KW-0728">SH3 domain</keyword>
<evidence type="ECO:0000256" key="3">
    <source>
        <dbReference type="PROSITE-ProRule" id="PRU00192"/>
    </source>
</evidence>
<evidence type="ECO:0000259" key="4">
    <source>
        <dbReference type="PROSITE" id="PS50002"/>
    </source>
</evidence>
<feature type="domain" description="SH3" evidence="4">
    <location>
        <begin position="225"/>
        <end position="283"/>
    </location>
</feature>
<dbReference type="OMA" id="XQPTYVQ"/>
<dbReference type="PROSITE" id="PS50002">
    <property type="entry name" value="SH3"/>
    <property type="match status" value="4"/>
</dbReference>
<dbReference type="Pfam" id="PF00018">
    <property type="entry name" value="SH3_1"/>
    <property type="match status" value="2"/>
</dbReference>
<proteinExistence type="predicted"/>
<dbReference type="PRINTS" id="PR00452">
    <property type="entry name" value="SH3DOMAIN"/>
</dbReference>
<sequence length="283" mass="32211">MVVGLYDFKSDLPQELSFSKNERLAIVGEPIGEWWTAKNSSGQIGSIPANYVKEVTLPPKPQKKHQHQEPPKITKKLPKTPLEQLYVGLFDFTATTSEELSFKKGDFLKLVAKSEPDWWMISNMAGQQGLVPSNYIQLKPDADDIQEPVKTKQNNAEECYQVISKCRFEARLDDELEFDEGELLTVLQKQDENWSLARNSNNKVGLIPNTYVNLVDLHGPQSSDSSTEKYVALFDFSKQYEDDLSMKAGDVLFLVNKDDEDWWLMKNTSHETGRVPSTYLKGI</sequence>
<dbReference type="InterPro" id="IPR001452">
    <property type="entry name" value="SH3_domain"/>
</dbReference>
<evidence type="ECO:0000256" key="1">
    <source>
        <dbReference type="ARBA" id="ARBA00022443"/>
    </source>
</evidence>
<dbReference type="SMART" id="SM00326">
    <property type="entry name" value="SH3"/>
    <property type="match status" value="4"/>
</dbReference>
<evidence type="ECO:0000256" key="2">
    <source>
        <dbReference type="ARBA" id="ARBA00022999"/>
    </source>
</evidence>
<dbReference type="PANTHER" id="PTHR46037">
    <property type="entry name" value="PROTEIN ENHANCER OF SEVENLESS 2B"/>
    <property type="match status" value="1"/>
</dbReference>
<evidence type="ECO:0000313" key="6">
    <source>
        <dbReference type="Proteomes" id="UP000031668"/>
    </source>
</evidence>
<dbReference type="SUPFAM" id="SSF50044">
    <property type="entry name" value="SH3-domain"/>
    <property type="match status" value="4"/>
</dbReference>
<dbReference type="AlphaFoldDB" id="A0A0C2JGJ1"/>
<dbReference type="OrthoDB" id="10255964at2759"/>
<feature type="domain" description="SH3" evidence="4">
    <location>
        <begin position="157"/>
        <end position="217"/>
    </location>
</feature>
<accession>A0A0C2JGJ1</accession>